<sequence>MKDKARWIREPKEQSKWLSPQGKSEVTAFRRESGVEVTVKSVQGHLGQKARPMKNGVNSKFKRWNIKDKDQNGHI</sequence>
<protein>
    <submittedName>
        <fullName evidence="2">Uncharacterized protein</fullName>
    </submittedName>
</protein>
<name>I0J3H6_ARAHH</name>
<feature type="region of interest" description="Disordered" evidence="1">
    <location>
        <begin position="1"/>
        <end position="25"/>
    </location>
</feature>
<accession>I0J3H6</accession>
<dbReference type="EMBL" id="HE601752">
    <property type="protein sequence ID" value="CCD74536.1"/>
    <property type="molecule type" value="Genomic_DNA"/>
</dbReference>
<reference evidence="2" key="1">
    <citation type="journal article" date="2013" name="New Phytol.">
        <title>Plant Defensin type 1 (PDF1): protein promiscuity and expression variation within the Arabidopsis genus shed light on zinc tolerance acquisition in Arabidopsis halleri.</title>
        <authorList>
            <person name="Shahzad Z."/>
            <person name="Ranwez V."/>
            <person name="Fizames C."/>
            <person name="Marques L."/>
            <person name="Le Martret B."/>
            <person name="Alassimone J."/>
            <person name="Gode C."/>
            <person name="Lacombe E."/>
            <person name="Castillo T."/>
            <person name="Saumitou-Laprade P."/>
            <person name="Berthomieu P."/>
            <person name="Gosti F."/>
        </authorList>
    </citation>
    <scope>NUCLEOTIDE SEQUENCE</scope>
    <source>
        <tissue evidence="2">Leaves</tissue>
    </source>
</reference>
<evidence type="ECO:0000256" key="1">
    <source>
        <dbReference type="SAM" id="MobiDB-lite"/>
    </source>
</evidence>
<evidence type="ECO:0000313" key="2">
    <source>
        <dbReference type="EMBL" id="CCD74536.1"/>
    </source>
</evidence>
<feature type="compositionally biased region" description="Basic and acidic residues" evidence="1">
    <location>
        <begin position="65"/>
        <end position="75"/>
    </location>
</feature>
<feature type="region of interest" description="Disordered" evidence="1">
    <location>
        <begin position="42"/>
        <end position="75"/>
    </location>
</feature>
<feature type="compositionally biased region" description="Basic and acidic residues" evidence="1">
    <location>
        <begin position="1"/>
        <end position="15"/>
    </location>
</feature>
<dbReference type="AlphaFoldDB" id="I0J3H6"/>
<organism evidence="2">
    <name type="scientific">Arabidopsis halleri subsp. halleri</name>
    <name type="common">Arabis halleri</name>
    <dbReference type="NCBI Taxonomy" id="81971"/>
    <lineage>
        <taxon>Eukaryota</taxon>
        <taxon>Viridiplantae</taxon>
        <taxon>Streptophyta</taxon>
        <taxon>Embryophyta</taxon>
        <taxon>Tracheophyta</taxon>
        <taxon>Spermatophyta</taxon>
        <taxon>Magnoliopsida</taxon>
        <taxon>eudicotyledons</taxon>
        <taxon>Gunneridae</taxon>
        <taxon>Pentapetalae</taxon>
        <taxon>rosids</taxon>
        <taxon>malvids</taxon>
        <taxon>Brassicales</taxon>
        <taxon>Brassicaceae</taxon>
        <taxon>Camelineae</taxon>
        <taxon>Arabidopsis</taxon>
    </lineage>
</organism>
<proteinExistence type="predicted"/>